<feature type="binding site" evidence="8">
    <location>
        <position position="96"/>
    </location>
    <ligand>
        <name>GTP</name>
        <dbReference type="ChEBI" id="CHEBI:37565"/>
    </ligand>
</feature>
<keyword evidence="3 8" id="KW-0479">Metal-binding</keyword>
<comment type="similarity">
    <text evidence="8">Belongs to the MobA family.</text>
</comment>
<dbReference type="CDD" id="cd02503">
    <property type="entry name" value="MobA"/>
    <property type="match status" value="1"/>
</dbReference>
<dbReference type="SUPFAM" id="SSF53448">
    <property type="entry name" value="Nucleotide-diphospho-sugar transferases"/>
    <property type="match status" value="1"/>
</dbReference>
<dbReference type="RefSeq" id="WP_239040105.1">
    <property type="nucleotide sequence ID" value="NZ_BAAAEY010000008.1"/>
</dbReference>
<evidence type="ECO:0000259" key="9">
    <source>
        <dbReference type="Pfam" id="PF12804"/>
    </source>
</evidence>
<evidence type="ECO:0000256" key="1">
    <source>
        <dbReference type="ARBA" id="ARBA00022490"/>
    </source>
</evidence>
<dbReference type="Pfam" id="PF12804">
    <property type="entry name" value="NTP_transf_3"/>
    <property type="match status" value="1"/>
</dbReference>
<keyword evidence="11" id="KW-1185">Reference proteome</keyword>
<comment type="caution">
    <text evidence="8">Lacks conserved residue(s) required for the propagation of feature annotation.</text>
</comment>
<evidence type="ECO:0000256" key="8">
    <source>
        <dbReference type="HAMAP-Rule" id="MF_00316"/>
    </source>
</evidence>
<comment type="function">
    <text evidence="8">Transfers a GMP moiety from GTP to Mo-molybdopterin (Mo-MPT) cofactor (Moco or molybdenum cofactor) to form Mo-molybdopterin guanine dinucleotide (Mo-MGD) cofactor.</text>
</comment>
<comment type="subunit">
    <text evidence="8">Monomer.</text>
</comment>
<keyword evidence="2 8" id="KW-0808">Transferase</keyword>
<keyword evidence="6 8" id="KW-0342">GTP-binding</keyword>
<feature type="binding site" evidence="8">
    <location>
        <begin position="7"/>
        <end position="9"/>
    </location>
    <ligand>
        <name>GTP</name>
        <dbReference type="ChEBI" id="CHEBI:37565"/>
    </ligand>
</feature>
<keyword evidence="4 8" id="KW-0547">Nucleotide-binding</keyword>
<keyword evidence="1 8" id="KW-0963">Cytoplasm</keyword>
<feature type="binding site" evidence="8">
    <location>
        <position position="20"/>
    </location>
    <ligand>
        <name>GTP</name>
        <dbReference type="ChEBI" id="CHEBI:37565"/>
    </ligand>
</feature>
<protein>
    <recommendedName>
        <fullName evidence="8">Molybdenum cofactor guanylyltransferase</fullName>
        <shortName evidence="8">MoCo guanylyltransferase</shortName>
        <ecNumber evidence="8">2.7.7.77</ecNumber>
    </recommendedName>
    <alternativeName>
        <fullName evidence="8">GTP:molybdopterin guanylyltransferase</fullName>
    </alternativeName>
    <alternativeName>
        <fullName evidence="8">Mo-MPT guanylyltransferase</fullName>
    </alternativeName>
    <alternativeName>
        <fullName evidence="8">Molybdopterin guanylyltransferase</fullName>
    </alternativeName>
    <alternativeName>
        <fullName evidence="8">Molybdopterin-guanine dinucleotide synthase</fullName>
        <shortName evidence="8">MGD synthase</shortName>
    </alternativeName>
</protein>
<evidence type="ECO:0000256" key="3">
    <source>
        <dbReference type="ARBA" id="ARBA00022723"/>
    </source>
</evidence>
<evidence type="ECO:0000256" key="2">
    <source>
        <dbReference type="ARBA" id="ARBA00022679"/>
    </source>
</evidence>
<dbReference type="InterPro" id="IPR025877">
    <property type="entry name" value="MobA-like_NTP_Trfase"/>
</dbReference>
<dbReference type="Gene3D" id="3.90.550.10">
    <property type="entry name" value="Spore Coat Polysaccharide Biosynthesis Protein SpsA, Chain A"/>
    <property type="match status" value="1"/>
</dbReference>
<evidence type="ECO:0000256" key="4">
    <source>
        <dbReference type="ARBA" id="ARBA00022741"/>
    </source>
</evidence>
<comment type="cofactor">
    <cofactor evidence="8">
        <name>Mg(2+)</name>
        <dbReference type="ChEBI" id="CHEBI:18420"/>
    </cofactor>
</comment>
<comment type="domain">
    <text evidence="8">The N-terminal domain determines nucleotide recognition and specific binding, while the C-terminal domain determines the specific binding to the target protein.</text>
</comment>
<keyword evidence="5 8" id="KW-0460">Magnesium</keyword>
<sequence length="179" mass="20137">MITGLILSGGRGTRVGGADKGLLPWQGRPRVEYSIDALRPYCDQLYLNCSRNPGLYSLYGLPLLTELKHDFPGPLTTLARWLPELPGDAFLILPCDTPGIRPEHIEQLLHAGRQHPEHWLYLTSEGRKHPLHSLIPVARVPQLVKGVESGESRMMRMLQRMDSLEVPLKENAVLNMNTF</sequence>
<evidence type="ECO:0000256" key="6">
    <source>
        <dbReference type="ARBA" id="ARBA00023134"/>
    </source>
</evidence>
<dbReference type="InterPro" id="IPR013482">
    <property type="entry name" value="Molybde_CF_guanTrfase"/>
</dbReference>
<feature type="domain" description="MobA-like NTP transferase" evidence="9">
    <location>
        <begin position="4"/>
        <end position="161"/>
    </location>
</feature>
<dbReference type="PANTHER" id="PTHR19136:SF81">
    <property type="entry name" value="MOLYBDENUM COFACTOR GUANYLYLTRANSFERASE"/>
    <property type="match status" value="1"/>
</dbReference>
<evidence type="ECO:0000256" key="7">
    <source>
        <dbReference type="ARBA" id="ARBA00023150"/>
    </source>
</evidence>
<comment type="catalytic activity">
    <reaction evidence="8">
        <text>Mo-molybdopterin + GTP + H(+) = Mo-molybdopterin guanine dinucleotide + diphosphate</text>
        <dbReference type="Rhea" id="RHEA:34243"/>
        <dbReference type="ChEBI" id="CHEBI:15378"/>
        <dbReference type="ChEBI" id="CHEBI:33019"/>
        <dbReference type="ChEBI" id="CHEBI:37565"/>
        <dbReference type="ChEBI" id="CHEBI:71302"/>
        <dbReference type="ChEBI" id="CHEBI:71310"/>
        <dbReference type="EC" id="2.7.7.77"/>
    </reaction>
</comment>
<comment type="subcellular location">
    <subcellularLocation>
        <location evidence="8">Cytoplasm</location>
    </subcellularLocation>
</comment>
<dbReference type="EC" id="2.7.7.77" evidence="8"/>
<reference evidence="10 11" key="1">
    <citation type="submission" date="2017-05" db="EMBL/GenBank/DDBJ databases">
        <authorList>
            <person name="Varghese N."/>
            <person name="Submissions S."/>
        </authorList>
    </citation>
    <scope>NUCLEOTIDE SEQUENCE [LARGE SCALE GENOMIC DNA]</scope>
    <source>
        <strain evidence="10 11">CGMCC 1.7287</strain>
    </source>
</reference>
<dbReference type="PANTHER" id="PTHR19136">
    <property type="entry name" value="MOLYBDENUM COFACTOR GUANYLYLTRANSFERASE"/>
    <property type="match status" value="1"/>
</dbReference>
<comment type="caution">
    <text evidence="10">The sequence shown here is derived from an EMBL/GenBank/DDBJ whole genome shotgun (WGS) entry which is preliminary data.</text>
</comment>
<keyword evidence="7 8" id="KW-0501">Molybdenum cofactor biosynthesis</keyword>
<proteinExistence type="inferred from homology"/>
<evidence type="ECO:0000313" key="10">
    <source>
        <dbReference type="EMBL" id="SMR76694.1"/>
    </source>
</evidence>
<dbReference type="Proteomes" id="UP001159257">
    <property type="component" value="Unassembled WGS sequence"/>
</dbReference>
<dbReference type="InterPro" id="IPR029044">
    <property type="entry name" value="Nucleotide-diphossugar_trans"/>
</dbReference>
<feature type="binding site" evidence="8">
    <location>
        <position position="96"/>
    </location>
    <ligand>
        <name>Mg(2+)</name>
        <dbReference type="ChEBI" id="CHEBI:18420"/>
    </ligand>
</feature>
<dbReference type="HAMAP" id="MF_00316">
    <property type="entry name" value="MobA"/>
    <property type="match status" value="1"/>
</dbReference>
<dbReference type="EMBL" id="FXWV01000012">
    <property type="protein sequence ID" value="SMR76694.1"/>
    <property type="molecule type" value="Genomic_DNA"/>
</dbReference>
<accession>A0ABY1S2W2</accession>
<evidence type="ECO:0000256" key="5">
    <source>
        <dbReference type="ARBA" id="ARBA00022842"/>
    </source>
</evidence>
<organism evidence="10 11">
    <name type="scientific">Marinobacterium sediminicola</name>
    <dbReference type="NCBI Taxonomy" id="518898"/>
    <lineage>
        <taxon>Bacteria</taxon>
        <taxon>Pseudomonadati</taxon>
        <taxon>Pseudomonadota</taxon>
        <taxon>Gammaproteobacteria</taxon>
        <taxon>Oceanospirillales</taxon>
        <taxon>Oceanospirillaceae</taxon>
        <taxon>Marinobacterium</taxon>
    </lineage>
</organism>
<evidence type="ECO:0000313" key="11">
    <source>
        <dbReference type="Proteomes" id="UP001159257"/>
    </source>
</evidence>
<feature type="binding site" evidence="8">
    <location>
        <position position="48"/>
    </location>
    <ligand>
        <name>GTP</name>
        <dbReference type="ChEBI" id="CHEBI:37565"/>
    </ligand>
</feature>
<gene>
    <name evidence="8" type="primary">mobA</name>
    <name evidence="10" type="ORF">SAMN04487964_11256</name>
</gene>
<name>A0ABY1S2W2_9GAMM</name>